<reference evidence="3 4" key="1">
    <citation type="journal article" date="2020" name="ISME J.">
        <title>Uncovering the hidden diversity of litter-decomposition mechanisms in mushroom-forming fungi.</title>
        <authorList>
            <person name="Floudas D."/>
            <person name="Bentzer J."/>
            <person name="Ahren D."/>
            <person name="Johansson T."/>
            <person name="Persson P."/>
            <person name="Tunlid A."/>
        </authorList>
    </citation>
    <scope>NUCLEOTIDE SEQUENCE [LARGE SCALE GENOMIC DNA]</scope>
    <source>
        <strain evidence="3 4">CBS 146.42</strain>
    </source>
</reference>
<organism evidence="3 4">
    <name type="scientific">Leucocoprinus leucothites</name>
    <dbReference type="NCBI Taxonomy" id="201217"/>
    <lineage>
        <taxon>Eukaryota</taxon>
        <taxon>Fungi</taxon>
        <taxon>Dikarya</taxon>
        <taxon>Basidiomycota</taxon>
        <taxon>Agaricomycotina</taxon>
        <taxon>Agaricomycetes</taxon>
        <taxon>Agaricomycetidae</taxon>
        <taxon>Agaricales</taxon>
        <taxon>Agaricineae</taxon>
        <taxon>Agaricaceae</taxon>
        <taxon>Leucocoprinus</taxon>
    </lineage>
</organism>
<dbReference type="Pfam" id="PF07933">
    <property type="entry name" value="DUF1681"/>
    <property type="match status" value="1"/>
</dbReference>
<dbReference type="GO" id="GO:0030125">
    <property type="term" value="C:clathrin vesicle coat"/>
    <property type="evidence" value="ECO:0007669"/>
    <property type="project" value="TreeGrafter"/>
</dbReference>
<sequence length="206" mass="22846">MEPESEIESILYIGREVSVYKIPPLRANVGYRAGEWGDLAQPLWKGRLRIIERSSGVAMQFEDSQTGELFAKADYDPERPSVEAVLDSSRYFVVRVEDSGRKAYIGMGFAERTDSFDFNVALQDYTKRYKAGFNAENTEPDALSPHLPAGPKKDYTLKEGQTFTINLPGGKTKTNSNSTTTNNLSSSYSGAHVPLLPPPPGSTKKW</sequence>
<evidence type="ECO:0000313" key="4">
    <source>
        <dbReference type="Proteomes" id="UP000559027"/>
    </source>
</evidence>
<dbReference type="Gene3D" id="2.30.29.30">
    <property type="entry name" value="Pleckstrin-homology domain (PH domain)/Phosphotyrosine-binding domain (PTB)"/>
    <property type="match status" value="1"/>
</dbReference>
<comment type="caution">
    <text evidence="3">The sequence shown here is derived from an EMBL/GenBank/DDBJ whole genome shotgun (WGS) entry which is preliminary data.</text>
</comment>
<evidence type="ECO:0000259" key="2">
    <source>
        <dbReference type="Pfam" id="PF07933"/>
    </source>
</evidence>
<gene>
    <name evidence="3" type="ORF">D9756_001448</name>
</gene>
<dbReference type="InterPro" id="IPR011993">
    <property type="entry name" value="PH-like_dom_sf"/>
</dbReference>
<dbReference type="SUPFAM" id="SSF50729">
    <property type="entry name" value="PH domain-like"/>
    <property type="match status" value="1"/>
</dbReference>
<keyword evidence="4" id="KW-1185">Reference proteome</keyword>
<name>A0A8H5G3N7_9AGAR</name>
<dbReference type="InterPro" id="IPR012466">
    <property type="entry name" value="NECAP_PHear"/>
</dbReference>
<dbReference type="CDD" id="cd13228">
    <property type="entry name" value="PHear_NECAP"/>
    <property type="match status" value="1"/>
</dbReference>
<dbReference type="Proteomes" id="UP000559027">
    <property type="component" value="Unassembled WGS sequence"/>
</dbReference>
<evidence type="ECO:0000256" key="1">
    <source>
        <dbReference type="SAM" id="MobiDB-lite"/>
    </source>
</evidence>
<dbReference type="GO" id="GO:0006897">
    <property type="term" value="P:endocytosis"/>
    <property type="evidence" value="ECO:0007669"/>
    <property type="project" value="InterPro"/>
</dbReference>
<protein>
    <recommendedName>
        <fullName evidence="2">NECAP PHear domain-containing protein</fullName>
    </recommendedName>
</protein>
<accession>A0A8H5G3N7</accession>
<feature type="domain" description="NECAP PHear" evidence="2">
    <location>
        <begin position="7"/>
        <end position="167"/>
    </location>
</feature>
<dbReference type="EMBL" id="JAACJO010000005">
    <property type="protein sequence ID" value="KAF5357753.1"/>
    <property type="molecule type" value="Genomic_DNA"/>
</dbReference>
<evidence type="ECO:0000313" key="3">
    <source>
        <dbReference type="EMBL" id="KAF5357753.1"/>
    </source>
</evidence>
<feature type="compositionally biased region" description="Low complexity" evidence="1">
    <location>
        <begin position="174"/>
        <end position="189"/>
    </location>
</feature>
<feature type="compositionally biased region" description="Pro residues" evidence="1">
    <location>
        <begin position="195"/>
        <end position="206"/>
    </location>
</feature>
<proteinExistence type="predicted"/>
<dbReference type="AlphaFoldDB" id="A0A8H5G3N7"/>
<feature type="region of interest" description="Disordered" evidence="1">
    <location>
        <begin position="166"/>
        <end position="206"/>
    </location>
</feature>
<dbReference type="PANTHER" id="PTHR12847:SF9">
    <property type="entry name" value="NECAP-LIKE PROTEIN CG9132"/>
    <property type="match status" value="1"/>
</dbReference>
<dbReference type="OrthoDB" id="10265489at2759"/>
<dbReference type="PANTHER" id="PTHR12847">
    <property type="entry name" value="ATP-BINDING CASSETTE ABC TRANSPORTER-RELATED"/>
    <property type="match status" value="1"/>
</dbReference>